<dbReference type="InterPro" id="IPR011008">
    <property type="entry name" value="Dimeric_a/b-barrel"/>
</dbReference>
<dbReference type="Gene3D" id="3.30.70.100">
    <property type="match status" value="2"/>
</dbReference>
<feature type="chain" id="PRO_5021943505" description="NIPSNAP domain-containing protein" evidence="1">
    <location>
        <begin position="39"/>
        <end position="277"/>
    </location>
</feature>
<feature type="signal peptide" evidence="1">
    <location>
        <begin position="1"/>
        <end position="38"/>
    </location>
</feature>
<organism evidence="3 4">
    <name type="scientific">Lignipirellula cremea</name>
    <dbReference type="NCBI Taxonomy" id="2528010"/>
    <lineage>
        <taxon>Bacteria</taxon>
        <taxon>Pseudomonadati</taxon>
        <taxon>Planctomycetota</taxon>
        <taxon>Planctomycetia</taxon>
        <taxon>Pirellulales</taxon>
        <taxon>Pirellulaceae</taxon>
        <taxon>Lignipirellula</taxon>
    </lineage>
</organism>
<dbReference type="Proteomes" id="UP000317648">
    <property type="component" value="Chromosome"/>
</dbReference>
<dbReference type="InterPro" id="IPR012577">
    <property type="entry name" value="NIPSNAP"/>
</dbReference>
<proteinExistence type="predicted"/>
<dbReference type="Pfam" id="PF07978">
    <property type="entry name" value="NIPSNAP"/>
    <property type="match status" value="2"/>
</dbReference>
<keyword evidence="4" id="KW-1185">Reference proteome</keyword>
<reference evidence="3 4" key="1">
    <citation type="submission" date="2019-02" db="EMBL/GenBank/DDBJ databases">
        <title>Deep-cultivation of Planctomycetes and their phenomic and genomic characterization uncovers novel biology.</title>
        <authorList>
            <person name="Wiegand S."/>
            <person name="Jogler M."/>
            <person name="Boedeker C."/>
            <person name="Pinto D."/>
            <person name="Vollmers J."/>
            <person name="Rivas-Marin E."/>
            <person name="Kohn T."/>
            <person name="Peeters S.H."/>
            <person name="Heuer A."/>
            <person name="Rast P."/>
            <person name="Oberbeckmann S."/>
            <person name="Bunk B."/>
            <person name="Jeske O."/>
            <person name="Meyerdierks A."/>
            <person name="Storesund J.E."/>
            <person name="Kallscheuer N."/>
            <person name="Luecker S."/>
            <person name="Lage O.M."/>
            <person name="Pohl T."/>
            <person name="Merkel B.J."/>
            <person name="Hornburger P."/>
            <person name="Mueller R.-W."/>
            <person name="Bruemmer F."/>
            <person name="Labrenz M."/>
            <person name="Spormann A.M."/>
            <person name="Op den Camp H."/>
            <person name="Overmann J."/>
            <person name="Amann R."/>
            <person name="Jetten M.S.M."/>
            <person name="Mascher T."/>
            <person name="Medema M.H."/>
            <person name="Devos D.P."/>
            <person name="Kaster A.-K."/>
            <person name="Ovreas L."/>
            <person name="Rohde M."/>
            <person name="Galperin M.Y."/>
            <person name="Jogler C."/>
        </authorList>
    </citation>
    <scope>NUCLEOTIDE SEQUENCE [LARGE SCALE GENOMIC DNA]</scope>
    <source>
        <strain evidence="3 4">Pla85_3_4</strain>
    </source>
</reference>
<dbReference type="AlphaFoldDB" id="A0A518E1R2"/>
<evidence type="ECO:0000313" key="4">
    <source>
        <dbReference type="Proteomes" id="UP000317648"/>
    </source>
</evidence>
<protein>
    <recommendedName>
        <fullName evidence="2">NIPSNAP domain-containing protein</fullName>
    </recommendedName>
</protein>
<accession>A0A518E1R2</accession>
<sequence precursor="true">MNCMLSRRLWMTALLAASTSVPALLGLSLASAPATCLAAESGAAAEQEYYELRIYRNTDPAQQKVVGEYVQQALLPALGRQGIDRIGVFTPTGETKDASLYVLIPYRSLDQLGQQNAALAEDKAYQSAAADFFALPKETPAYERIESRLMKAFAGMPVIELPAESQKKAPRIFELRIYESHNADKARLKVEMFNKGEIDIMKAVKMAPVFYGETLISNDAPNLTYLLSASDAAAHKEHWDAFRTHPDWDVMKKLDRYKDTVTKIHSVMLEPTAYSQI</sequence>
<feature type="domain" description="NIPSNAP" evidence="2">
    <location>
        <begin position="173"/>
        <end position="276"/>
    </location>
</feature>
<name>A0A518E1R2_9BACT</name>
<evidence type="ECO:0000259" key="2">
    <source>
        <dbReference type="Pfam" id="PF07978"/>
    </source>
</evidence>
<evidence type="ECO:0000313" key="3">
    <source>
        <dbReference type="EMBL" id="QDU98029.1"/>
    </source>
</evidence>
<dbReference type="OrthoDB" id="9809695at2"/>
<feature type="domain" description="NIPSNAP" evidence="2">
    <location>
        <begin position="50"/>
        <end position="133"/>
    </location>
</feature>
<dbReference type="KEGG" id="lcre:Pla8534_58900"/>
<evidence type="ECO:0000256" key="1">
    <source>
        <dbReference type="SAM" id="SignalP"/>
    </source>
</evidence>
<dbReference type="SUPFAM" id="SSF54909">
    <property type="entry name" value="Dimeric alpha+beta barrel"/>
    <property type="match status" value="2"/>
</dbReference>
<dbReference type="EMBL" id="CP036433">
    <property type="protein sequence ID" value="QDU98029.1"/>
    <property type="molecule type" value="Genomic_DNA"/>
</dbReference>
<gene>
    <name evidence="3" type="ORF">Pla8534_58900</name>
</gene>
<keyword evidence="1" id="KW-0732">Signal</keyword>
<dbReference type="RefSeq" id="WP_145056932.1">
    <property type="nucleotide sequence ID" value="NZ_CP036433.1"/>
</dbReference>